<keyword evidence="7" id="KW-1185">Reference proteome</keyword>
<dbReference type="GeneTree" id="ENSGT00940000156223"/>
<dbReference type="GO" id="GO:0007168">
    <property type="term" value="P:receptor guanylyl cyclase signaling pathway"/>
    <property type="evidence" value="ECO:0007669"/>
    <property type="project" value="TreeGrafter"/>
</dbReference>
<evidence type="ECO:0000259" key="5">
    <source>
        <dbReference type="PROSITE" id="PS50011"/>
    </source>
</evidence>
<evidence type="ECO:0000256" key="2">
    <source>
        <dbReference type="ARBA" id="ARBA00022741"/>
    </source>
</evidence>
<proteinExistence type="predicted"/>
<reference evidence="6" key="1">
    <citation type="submission" date="2021-06" db="EMBL/GenBank/DDBJ databases">
        <authorList>
            <consortium name="Wellcome Sanger Institute Data Sharing"/>
        </authorList>
    </citation>
    <scope>NUCLEOTIDE SEQUENCE [LARGE SCALE GENOMIC DNA]</scope>
</reference>
<evidence type="ECO:0000313" key="6">
    <source>
        <dbReference type="Ensembl" id="ENSECRP00000025842.1"/>
    </source>
</evidence>
<dbReference type="InterPro" id="IPR050401">
    <property type="entry name" value="Cyclic_nucleotide_synthase"/>
</dbReference>
<dbReference type="GO" id="GO:0016941">
    <property type="term" value="F:natriuretic peptide receptor activity"/>
    <property type="evidence" value="ECO:0007669"/>
    <property type="project" value="TreeGrafter"/>
</dbReference>
<dbReference type="GO" id="GO:0017046">
    <property type="term" value="F:peptide hormone binding"/>
    <property type="evidence" value="ECO:0007669"/>
    <property type="project" value="TreeGrafter"/>
</dbReference>
<dbReference type="Gene3D" id="1.10.510.10">
    <property type="entry name" value="Transferase(Phosphotransferase) domain 1"/>
    <property type="match status" value="1"/>
</dbReference>
<dbReference type="AlphaFoldDB" id="A0A8C4XEW7"/>
<dbReference type="PANTHER" id="PTHR11920">
    <property type="entry name" value="GUANYLYL CYCLASE"/>
    <property type="match status" value="1"/>
</dbReference>
<dbReference type="Pfam" id="PF07714">
    <property type="entry name" value="PK_Tyr_Ser-Thr"/>
    <property type="match status" value="1"/>
</dbReference>
<feature type="domain" description="Protein kinase" evidence="5">
    <location>
        <begin position="1"/>
        <end position="173"/>
    </location>
</feature>
<dbReference type="GO" id="GO:0005886">
    <property type="term" value="C:plasma membrane"/>
    <property type="evidence" value="ECO:0007669"/>
    <property type="project" value="TreeGrafter"/>
</dbReference>
<organism evidence="6 7">
    <name type="scientific">Erpetoichthys calabaricus</name>
    <name type="common">Rope fish</name>
    <name type="synonym">Calamoichthys calabaricus</name>
    <dbReference type="NCBI Taxonomy" id="27687"/>
    <lineage>
        <taxon>Eukaryota</taxon>
        <taxon>Metazoa</taxon>
        <taxon>Chordata</taxon>
        <taxon>Craniata</taxon>
        <taxon>Vertebrata</taxon>
        <taxon>Euteleostomi</taxon>
        <taxon>Actinopterygii</taxon>
        <taxon>Polypteriformes</taxon>
        <taxon>Polypteridae</taxon>
        <taxon>Erpetoichthys</taxon>
    </lineage>
</organism>
<dbReference type="InterPro" id="IPR011009">
    <property type="entry name" value="Kinase-like_dom_sf"/>
</dbReference>
<dbReference type="InterPro" id="IPR000719">
    <property type="entry name" value="Prot_kinase_dom"/>
</dbReference>
<dbReference type="Ensembl" id="ENSECRT00000026384.1">
    <property type="protein sequence ID" value="ENSECRP00000025842.1"/>
    <property type="gene ID" value="ENSECRG00000017448.1"/>
</dbReference>
<dbReference type="GO" id="GO:0004672">
    <property type="term" value="F:protein kinase activity"/>
    <property type="evidence" value="ECO:0007669"/>
    <property type="project" value="InterPro"/>
</dbReference>
<name>A0A8C4XEW7_ERPCA</name>
<dbReference type="Proteomes" id="UP000694620">
    <property type="component" value="Chromosome 5"/>
</dbReference>
<sequence>DPPNLCLLTEYCPKGSLQDILENMSIKLDWTFKYSLMLDIGMDYLHKSPLKSHGYLSSSNCVVDSRFVLKITDFGLSGLRRAHTETSLKTTACYQSLLWRAPELLREEMPRNGTQKGDVYSFGIIVHEIVYQNGVFYIPGCILQPHGTVTIFFHFHCDKKQKILLLRLKLTLV</sequence>
<evidence type="ECO:0000256" key="3">
    <source>
        <dbReference type="ARBA" id="ARBA00023239"/>
    </source>
</evidence>
<dbReference type="GO" id="GO:0004383">
    <property type="term" value="F:guanylate cyclase activity"/>
    <property type="evidence" value="ECO:0007669"/>
    <property type="project" value="UniProtKB-EC"/>
</dbReference>
<dbReference type="SUPFAM" id="SSF56112">
    <property type="entry name" value="Protein kinase-like (PK-like)"/>
    <property type="match status" value="1"/>
</dbReference>
<dbReference type="GO" id="GO:0005524">
    <property type="term" value="F:ATP binding"/>
    <property type="evidence" value="ECO:0007669"/>
    <property type="project" value="InterPro"/>
</dbReference>
<evidence type="ECO:0000313" key="7">
    <source>
        <dbReference type="Proteomes" id="UP000694620"/>
    </source>
</evidence>
<dbReference type="PANTHER" id="PTHR11920:SF464">
    <property type="entry name" value="GUANYLATE CYCLASE"/>
    <property type="match status" value="1"/>
</dbReference>
<reference evidence="6" key="3">
    <citation type="submission" date="2025-09" db="UniProtKB">
        <authorList>
            <consortium name="Ensembl"/>
        </authorList>
    </citation>
    <scope>IDENTIFICATION</scope>
</reference>
<protein>
    <recommendedName>
        <fullName evidence="1">guanylate cyclase</fullName>
        <ecNumber evidence="1">4.6.1.2</ecNumber>
    </recommendedName>
</protein>
<dbReference type="InterPro" id="IPR001245">
    <property type="entry name" value="Ser-Thr/Tyr_kinase_cat_dom"/>
</dbReference>
<keyword evidence="3" id="KW-0456">Lyase</keyword>
<keyword evidence="4" id="KW-0141">cGMP biosynthesis</keyword>
<dbReference type="EC" id="4.6.1.2" evidence="1"/>
<accession>A0A8C4XEW7</accession>
<keyword evidence="2" id="KW-0547">Nucleotide-binding</keyword>
<dbReference type="GO" id="GO:0004016">
    <property type="term" value="F:adenylate cyclase activity"/>
    <property type="evidence" value="ECO:0007669"/>
    <property type="project" value="TreeGrafter"/>
</dbReference>
<dbReference type="PROSITE" id="PS50011">
    <property type="entry name" value="PROTEIN_KINASE_DOM"/>
    <property type="match status" value="1"/>
</dbReference>
<evidence type="ECO:0000256" key="4">
    <source>
        <dbReference type="ARBA" id="ARBA00023293"/>
    </source>
</evidence>
<evidence type="ECO:0000256" key="1">
    <source>
        <dbReference type="ARBA" id="ARBA00012202"/>
    </source>
</evidence>
<reference evidence="6" key="2">
    <citation type="submission" date="2025-08" db="UniProtKB">
        <authorList>
            <consortium name="Ensembl"/>
        </authorList>
    </citation>
    <scope>IDENTIFICATION</scope>
</reference>